<gene>
    <name evidence="4" type="ORF">PCAL00307_LOCUS4045</name>
</gene>
<dbReference type="Pfam" id="PF01145">
    <property type="entry name" value="Band_7"/>
    <property type="match status" value="1"/>
</dbReference>
<dbReference type="PRINTS" id="PR00679">
    <property type="entry name" value="PROHIBITIN"/>
</dbReference>
<feature type="domain" description="Band 7" evidence="3">
    <location>
        <begin position="25"/>
        <end position="163"/>
    </location>
</feature>
<keyword evidence="2" id="KW-0999">Mitochondrion inner membrane</keyword>
<proteinExistence type="inferred from homology"/>
<comment type="similarity">
    <text evidence="1 2">Belongs to the prohibitin family.</text>
</comment>
<keyword evidence="2" id="KW-0496">Mitochondrion</keyword>
<dbReference type="SUPFAM" id="SSF117892">
    <property type="entry name" value="Band 7/SPFH domain"/>
    <property type="match status" value="1"/>
</dbReference>
<organism evidence="4">
    <name type="scientific">Pelagomonas calceolata</name>
    <dbReference type="NCBI Taxonomy" id="35677"/>
    <lineage>
        <taxon>Eukaryota</taxon>
        <taxon>Sar</taxon>
        <taxon>Stramenopiles</taxon>
        <taxon>Ochrophyta</taxon>
        <taxon>Pelagophyceae</taxon>
        <taxon>Pelagomonadales</taxon>
        <taxon>Pelagomonadaceae</taxon>
        <taxon>Pelagomonas</taxon>
    </lineage>
</organism>
<dbReference type="EMBL" id="HBIW01004957">
    <property type="protein sequence ID" value="CAE0688611.1"/>
    <property type="molecule type" value="Transcribed_RNA"/>
</dbReference>
<dbReference type="PANTHER" id="PTHR23222:SF0">
    <property type="entry name" value="PROHIBITIN 1"/>
    <property type="match status" value="1"/>
</dbReference>
<dbReference type="PANTHER" id="PTHR23222">
    <property type="entry name" value="PROHIBITIN"/>
    <property type="match status" value="1"/>
</dbReference>
<sequence>MERLVMPVVRAGAGIFGVSLIGSSCLYNVEGGHRAVMYDKIRGVLPQSVGEGTGFKIPMVQEPIIMDVRSRPKEIRSITGTKDLQMVNIYLRVLSRPRVDKLPVIFQKYNTNWEDRVIPSIGNEVLKSVVAQYNAEQLLSMREQISFPSASFTFTKAAMTTQLHSSH</sequence>
<evidence type="ECO:0000256" key="2">
    <source>
        <dbReference type="RuleBase" id="RU366048"/>
    </source>
</evidence>
<comment type="subcellular location">
    <subcellularLocation>
        <location evidence="2">Mitochondrion inner membrane</location>
    </subcellularLocation>
</comment>
<accession>A0A7S3ZNH2</accession>
<dbReference type="GO" id="GO:0007005">
    <property type="term" value="P:mitochondrion organization"/>
    <property type="evidence" value="ECO:0007669"/>
    <property type="project" value="TreeGrafter"/>
</dbReference>
<dbReference type="InterPro" id="IPR036013">
    <property type="entry name" value="Band_7/SPFH_dom_sf"/>
</dbReference>
<dbReference type="InterPro" id="IPR000163">
    <property type="entry name" value="Prohibitin"/>
</dbReference>
<keyword evidence="2" id="KW-0472">Membrane</keyword>
<dbReference type="PROSITE" id="PS51257">
    <property type="entry name" value="PROKAR_LIPOPROTEIN"/>
    <property type="match status" value="1"/>
</dbReference>
<dbReference type="GO" id="GO:0005743">
    <property type="term" value="C:mitochondrial inner membrane"/>
    <property type="evidence" value="ECO:0007669"/>
    <property type="project" value="UniProtKB-SubCell"/>
</dbReference>
<dbReference type="SMART" id="SM00244">
    <property type="entry name" value="PHB"/>
    <property type="match status" value="1"/>
</dbReference>
<reference evidence="4" key="1">
    <citation type="submission" date="2021-01" db="EMBL/GenBank/DDBJ databases">
        <authorList>
            <person name="Corre E."/>
            <person name="Pelletier E."/>
            <person name="Niang G."/>
            <person name="Scheremetjew M."/>
            <person name="Finn R."/>
            <person name="Kale V."/>
            <person name="Holt S."/>
            <person name="Cochrane G."/>
            <person name="Meng A."/>
            <person name="Brown T."/>
            <person name="Cohen L."/>
        </authorList>
    </citation>
    <scope>NUCLEOTIDE SEQUENCE</scope>
    <source>
        <strain evidence="4">CCMP1756</strain>
    </source>
</reference>
<protein>
    <recommendedName>
        <fullName evidence="2">Prohibitin</fullName>
    </recommendedName>
</protein>
<dbReference type="CDD" id="cd03401">
    <property type="entry name" value="SPFH_prohibitin"/>
    <property type="match status" value="1"/>
</dbReference>
<dbReference type="AlphaFoldDB" id="A0A7S3ZNH2"/>
<name>A0A7S3ZNH2_9STRA</name>
<evidence type="ECO:0000256" key="1">
    <source>
        <dbReference type="ARBA" id="ARBA00009658"/>
    </source>
</evidence>
<dbReference type="InterPro" id="IPR001107">
    <property type="entry name" value="Band_7"/>
</dbReference>
<evidence type="ECO:0000313" key="4">
    <source>
        <dbReference type="EMBL" id="CAE0688611.1"/>
    </source>
</evidence>
<evidence type="ECO:0000259" key="3">
    <source>
        <dbReference type="SMART" id="SM00244"/>
    </source>
</evidence>